<keyword evidence="2" id="KW-1185">Reference proteome</keyword>
<protein>
    <recommendedName>
        <fullName evidence="3">Maturase K</fullName>
    </recommendedName>
</protein>
<dbReference type="Proteomes" id="UP001360953">
    <property type="component" value="Unassembled WGS sequence"/>
</dbReference>
<sequence>MASLFLFAPELEAHYRGHDLTPHLREAYRLHYIYEFFKPIKAMSIVAKQLEIFIDFFDFDGAVFHKLFNKSILGCFTYKKSPFSVTDPCLGREMFTKAVDAFMALPFFAPFWQHPTIEQRAKVVMRHEQRLEPMRARYAARVIAMSLTHRPHAGGLTSFAPFRIARVMAWLVSGEIYSQMFDILLMHSIRILLATSCALD</sequence>
<dbReference type="RefSeq" id="XP_066657204.1">
    <property type="nucleotide sequence ID" value="XM_066795215.1"/>
</dbReference>
<comment type="caution">
    <text evidence="1">The sequence shown here is derived from an EMBL/GenBank/DDBJ whole genome shotgun (WGS) entry which is preliminary data.</text>
</comment>
<dbReference type="EMBL" id="JBBPEH010000004">
    <property type="protein sequence ID" value="KAK7539933.1"/>
    <property type="molecule type" value="Genomic_DNA"/>
</dbReference>
<name>A0ABR1LXL9_9PEZI</name>
<proteinExistence type="predicted"/>
<dbReference type="GeneID" id="92028121"/>
<accession>A0ABR1LXL9</accession>
<reference evidence="1 2" key="1">
    <citation type="submission" date="2024-04" db="EMBL/GenBank/DDBJ databases">
        <title>Phyllosticta paracitricarpa is synonymous to the EU quarantine fungus P. citricarpa based on phylogenomic analyses.</title>
        <authorList>
            <consortium name="Lawrence Berkeley National Laboratory"/>
            <person name="Van ingen-buijs V.A."/>
            <person name="Van westerhoven A.C."/>
            <person name="Haridas S."/>
            <person name="Skiadas P."/>
            <person name="Martin F."/>
            <person name="Groenewald J.Z."/>
            <person name="Crous P.W."/>
            <person name="Seidl M.F."/>
        </authorList>
    </citation>
    <scope>NUCLEOTIDE SEQUENCE [LARGE SCALE GENOMIC DNA]</scope>
    <source>
        <strain evidence="1 2">CPC 17464</strain>
    </source>
</reference>
<evidence type="ECO:0000313" key="2">
    <source>
        <dbReference type="Proteomes" id="UP001360953"/>
    </source>
</evidence>
<gene>
    <name evidence="1" type="ORF">J3D65DRAFT_303179</name>
</gene>
<evidence type="ECO:0008006" key="3">
    <source>
        <dbReference type="Google" id="ProtNLM"/>
    </source>
</evidence>
<evidence type="ECO:0000313" key="1">
    <source>
        <dbReference type="EMBL" id="KAK7539933.1"/>
    </source>
</evidence>
<organism evidence="1 2">
    <name type="scientific">Phyllosticta citribraziliensis</name>
    <dbReference type="NCBI Taxonomy" id="989973"/>
    <lineage>
        <taxon>Eukaryota</taxon>
        <taxon>Fungi</taxon>
        <taxon>Dikarya</taxon>
        <taxon>Ascomycota</taxon>
        <taxon>Pezizomycotina</taxon>
        <taxon>Dothideomycetes</taxon>
        <taxon>Dothideomycetes incertae sedis</taxon>
        <taxon>Botryosphaeriales</taxon>
        <taxon>Phyllostictaceae</taxon>
        <taxon>Phyllosticta</taxon>
    </lineage>
</organism>